<reference evidence="3" key="1">
    <citation type="submission" date="2008-01" db="EMBL/GenBank/DDBJ databases">
        <authorList>
            <person name="Fulton L."/>
            <person name="Clifton S."/>
            <person name="Fulton B."/>
            <person name="Xu J."/>
            <person name="Minx P."/>
            <person name="Pepin K.H."/>
            <person name="Johnson M."/>
            <person name="Thiruvilangam P."/>
            <person name="Bhonagiri V."/>
            <person name="Nash W.E."/>
            <person name="Mardis E.R."/>
            <person name="Wilson R.K."/>
        </authorList>
    </citation>
    <scope>NUCLEOTIDE SEQUENCE [LARGE SCALE GENOMIC DNA]</scope>
    <source>
        <strain evidence="3">DSM 17244</strain>
    </source>
</reference>
<dbReference type="HOGENOM" id="CLU_1458439_0_0_9"/>
<organism evidence="3 4">
    <name type="scientific">Anaerofustis stercorihominis DSM 17244</name>
    <dbReference type="NCBI Taxonomy" id="445971"/>
    <lineage>
        <taxon>Bacteria</taxon>
        <taxon>Bacillati</taxon>
        <taxon>Bacillota</taxon>
        <taxon>Clostridia</taxon>
        <taxon>Eubacteriales</taxon>
        <taxon>Eubacteriaceae</taxon>
        <taxon>Anaerofustis</taxon>
    </lineage>
</organism>
<accession>B1C5M5</accession>
<feature type="chain" id="PRO_5039140542" evidence="1">
    <location>
        <begin position="27"/>
        <end position="185"/>
    </location>
</feature>
<feature type="domain" description="Fibronectin type-III" evidence="2">
    <location>
        <begin position="45"/>
        <end position="135"/>
    </location>
</feature>
<dbReference type="Proteomes" id="UP000005178">
    <property type="component" value="Unassembled WGS sequence"/>
</dbReference>
<dbReference type="Gene3D" id="2.60.40.10">
    <property type="entry name" value="Immunoglobulins"/>
    <property type="match status" value="1"/>
</dbReference>
<keyword evidence="1" id="KW-0732">Signal</keyword>
<evidence type="ECO:0000256" key="1">
    <source>
        <dbReference type="SAM" id="SignalP"/>
    </source>
</evidence>
<dbReference type="Pfam" id="PF24489">
    <property type="entry name" value="Ig_J_second"/>
    <property type="match status" value="1"/>
</dbReference>
<comment type="caution">
    <text evidence="3">The sequence shown here is derived from an EMBL/GenBank/DDBJ whole genome shotgun (WGS) entry which is preliminary data.</text>
</comment>
<dbReference type="SUPFAM" id="SSF49265">
    <property type="entry name" value="Fibronectin type III"/>
    <property type="match status" value="1"/>
</dbReference>
<protein>
    <submittedName>
        <fullName evidence="3">Fibronectin type III domain protein</fullName>
    </submittedName>
</protein>
<evidence type="ECO:0000259" key="2">
    <source>
        <dbReference type="PROSITE" id="PS50853"/>
    </source>
</evidence>
<dbReference type="EMBL" id="ABIL02000001">
    <property type="protein sequence ID" value="EDS73657.1"/>
    <property type="molecule type" value="Genomic_DNA"/>
</dbReference>
<keyword evidence="4" id="KW-1185">Reference proteome</keyword>
<name>B1C5M5_9FIRM</name>
<feature type="signal peptide" evidence="1">
    <location>
        <begin position="1"/>
        <end position="26"/>
    </location>
</feature>
<dbReference type="InterPro" id="IPR003961">
    <property type="entry name" value="FN3_dom"/>
</dbReference>
<dbReference type="InterPro" id="IPR036116">
    <property type="entry name" value="FN3_sf"/>
</dbReference>
<dbReference type="eggNOG" id="COG2247">
    <property type="taxonomic scope" value="Bacteria"/>
</dbReference>
<evidence type="ECO:0000313" key="3">
    <source>
        <dbReference type="EMBL" id="EDS73657.1"/>
    </source>
</evidence>
<dbReference type="GeneID" id="97999305"/>
<dbReference type="STRING" id="445971.ANASTE_00013"/>
<reference evidence="3" key="2">
    <citation type="submission" date="2013-08" db="EMBL/GenBank/DDBJ databases">
        <title>Draft genome sequence of Anaerofustis stercorihominis (DSM 17244).</title>
        <authorList>
            <person name="Sudarsanam P."/>
            <person name="Ley R."/>
            <person name="Guruge J."/>
            <person name="Turnbaugh P.J."/>
            <person name="Mahowald M."/>
            <person name="Liep D."/>
            <person name="Gordon J."/>
        </authorList>
    </citation>
    <scope>NUCLEOTIDE SEQUENCE</scope>
    <source>
        <strain evidence="3">DSM 17244</strain>
    </source>
</reference>
<evidence type="ECO:0000313" key="4">
    <source>
        <dbReference type="Proteomes" id="UP000005178"/>
    </source>
</evidence>
<dbReference type="OrthoDB" id="9783680at2"/>
<dbReference type="PROSITE" id="PS50853">
    <property type="entry name" value="FN3"/>
    <property type="match status" value="1"/>
</dbReference>
<dbReference type="CDD" id="cd00063">
    <property type="entry name" value="FN3"/>
    <property type="match status" value="1"/>
</dbReference>
<dbReference type="SMART" id="SM00060">
    <property type="entry name" value="FN3"/>
    <property type="match status" value="1"/>
</dbReference>
<gene>
    <name evidence="3" type="ORF">ANASTE_00013</name>
</gene>
<dbReference type="InterPro" id="IPR013783">
    <property type="entry name" value="Ig-like_fold"/>
</dbReference>
<proteinExistence type="predicted"/>
<dbReference type="RefSeq" id="WP_007048803.1">
    <property type="nucleotide sequence ID" value="NZ_DS560015.1"/>
</dbReference>
<sequence>MKTIKKVVSILVMCMFVFSFVPVINAGNAEYINKKTVYSAVKEKKPAKPTKLKAKAGVKKVKISFKKSKNAKKYEIYRSAKKSSKYKKIKTVKTNKYTDKKVKTGKRYYYKVRAVNSAGKSPFTKPVRSAKVKKPASGNNVGSVVYITKTGKKYHARSSCVQHPIKTTLSKAKNMGYTPCKKCCR</sequence>
<dbReference type="AlphaFoldDB" id="B1C5M5"/>
<dbReference type="InterPro" id="IPR057587">
    <property type="entry name" value="GpJ_Ig_second"/>
</dbReference>